<dbReference type="Proteomes" id="UP000294684">
    <property type="component" value="Unassembled WGS sequence"/>
</dbReference>
<organism evidence="2 3">
    <name type="scientific">Leptospira meyeri</name>
    <dbReference type="NCBI Taxonomy" id="29508"/>
    <lineage>
        <taxon>Bacteria</taxon>
        <taxon>Pseudomonadati</taxon>
        <taxon>Spirochaetota</taxon>
        <taxon>Spirochaetia</taxon>
        <taxon>Leptospirales</taxon>
        <taxon>Leptospiraceae</taxon>
        <taxon>Leptospira</taxon>
    </lineage>
</organism>
<name>A0A4V3HHW1_LEPME</name>
<accession>A0A4V3HHW1</accession>
<dbReference type="Gene3D" id="2.30.30.40">
    <property type="entry name" value="SH3 Domains"/>
    <property type="match status" value="1"/>
</dbReference>
<evidence type="ECO:0000313" key="3">
    <source>
        <dbReference type="Proteomes" id="UP000294684"/>
    </source>
</evidence>
<feature type="region of interest" description="Disordered" evidence="1">
    <location>
        <begin position="1"/>
        <end position="20"/>
    </location>
</feature>
<evidence type="ECO:0000313" key="2">
    <source>
        <dbReference type="EMBL" id="TDY67724.1"/>
    </source>
</evidence>
<comment type="caution">
    <text evidence="2">The sequence shown here is derived from an EMBL/GenBank/DDBJ whole genome shotgun (WGS) entry which is preliminary data.</text>
</comment>
<sequence length="200" mass="22768">MSSVTLLATQEGAPTLTPPSEAQLNETSVSLIRYTTFQQMKTFLIQIIILSSSILKAQESISLNIINEKTRLYEKPSFSAKSIEMLNEGSELEVLDFDNKIQKNNGMNGIWIKIEYPFGWIFSSNLNIDTSLDVSCDFNFNSVRKLSFNNFEIIFLKKQLVILSSFDLGNSFNQQIGTWKWEENRIVSSVKFTDSTMTDC</sequence>
<evidence type="ECO:0008006" key="4">
    <source>
        <dbReference type="Google" id="ProtNLM"/>
    </source>
</evidence>
<dbReference type="EMBL" id="SORO01000003">
    <property type="protein sequence ID" value="TDY67724.1"/>
    <property type="molecule type" value="Genomic_DNA"/>
</dbReference>
<proteinExistence type="predicted"/>
<reference evidence="2 3" key="1">
    <citation type="submission" date="2019-03" db="EMBL/GenBank/DDBJ databases">
        <title>Genomic Encyclopedia of Archaeal and Bacterial Type Strains, Phase II (KMG-II): from individual species to whole genera.</title>
        <authorList>
            <person name="Goeker M."/>
        </authorList>
    </citation>
    <scope>NUCLEOTIDE SEQUENCE [LARGE SCALE GENOMIC DNA]</scope>
    <source>
        <strain evidence="2 3">DSM 21537</strain>
    </source>
</reference>
<dbReference type="AlphaFoldDB" id="A0A4V3HHW1"/>
<evidence type="ECO:0000256" key="1">
    <source>
        <dbReference type="SAM" id="MobiDB-lite"/>
    </source>
</evidence>
<protein>
    <recommendedName>
        <fullName evidence="4">SH3 domain-containing protein</fullName>
    </recommendedName>
</protein>
<gene>
    <name evidence="2" type="ORF">CLV96_3274</name>
</gene>
<keyword evidence="3" id="KW-1185">Reference proteome</keyword>
<dbReference type="STRING" id="1193051.LEP1GSC017_0486"/>